<keyword evidence="2" id="KW-0346">Stress response</keyword>
<feature type="compositionally biased region" description="Low complexity" evidence="1">
    <location>
        <begin position="74"/>
        <end position="94"/>
    </location>
</feature>
<evidence type="ECO:0000313" key="3">
    <source>
        <dbReference type="Proteomes" id="UP001164286"/>
    </source>
</evidence>
<feature type="region of interest" description="Disordered" evidence="1">
    <location>
        <begin position="1"/>
        <end position="94"/>
    </location>
</feature>
<name>A0AA38H7R8_9TREE</name>
<proteinExistence type="predicted"/>
<feature type="compositionally biased region" description="Polar residues" evidence="1">
    <location>
        <begin position="40"/>
        <end position="71"/>
    </location>
</feature>
<reference evidence="2" key="1">
    <citation type="journal article" date="2022" name="G3 (Bethesda)">
        <title>High quality genome of the basidiomycete yeast Dioszegia hungarica PDD-24b-2 isolated from cloud water.</title>
        <authorList>
            <person name="Jarrige D."/>
            <person name="Haridas S."/>
            <person name="Bleykasten-Grosshans C."/>
            <person name="Joly M."/>
            <person name="Nadalig T."/>
            <person name="Sancelme M."/>
            <person name="Vuilleumier S."/>
            <person name="Grigoriev I.V."/>
            <person name="Amato P."/>
            <person name="Bringel F."/>
        </authorList>
    </citation>
    <scope>NUCLEOTIDE SEQUENCE</scope>
    <source>
        <strain evidence="2">PDD-24b-2</strain>
    </source>
</reference>
<sequence length="94" mass="9593">MSDMGRQSLGDKAGAALKPDSQKSYLEQATDTIKGKADSAASSGQPESQKSFTQQAGDAISGNQNENSGSLLDSAKNALGMNNNNAAGSNTKNL</sequence>
<evidence type="ECO:0000313" key="2">
    <source>
        <dbReference type="EMBL" id="KAI9633864.1"/>
    </source>
</evidence>
<comment type="caution">
    <text evidence="2">The sequence shown here is derived from an EMBL/GenBank/DDBJ whole genome shotgun (WGS) entry which is preliminary data.</text>
</comment>
<feature type="compositionally biased region" description="Polar residues" evidence="1">
    <location>
        <begin position="22"/>
        <end position="31"/>
    </location>
</feature>
<gene>
    <name evidence="2" type="ORF">MKK02DRAFT_38532</name>
</gene>
<dbReference type="RefSeq" id="XP_052943641.1">
    <property type="nucleotide sequence ID" value="XM_053090143.1"/>
</dbReference>
<dbReference type="AlphaFoldDB" id="A0AA38H7R8"/>
<dbReference type="Proteomes" id="UP001164286">
    <property type="component" value="Unassembled WGS sequence"/>
</dbReference>
<organism evidence="2 3">
    <name type="scientific">Dioszegia hungarica</name>
    <dbReference type="NCBI Taxonomy" id="4972"/>
    <lineage>
        <taxon>Eukaryota</taxon>
        <taxon>Fungi</taxon>
        <taxon>Dikarya</taxon>
        <taxon>Basidiomycota</taxon>
        <taxon>Agaricomycotina</taxon>
        <taxon>Tremellomycetes</taxon>
        <taxon>Tremellales</taxon>
        <taxon>Bulleribasidiaceae</taxon>
        <taxon>Dioszegia</taxon>
    </lineage>
</organism>
<dbReference type="InterPro" id="IPR007250">
    <property type="entry name" value="HSP9_HSP12"/>
</dbReference>
<dbReference type="EMBL" id="JAKWFO010000008">
    <property type="protein sequence ID" value="KAI9633864.1"/>
    <property type="molecule type" value="Genomic_DNA"/>
</dbReference>
<dbReference type="Gene3D" id="6.10.280.100">
    <property type="match status" value="1"/>
</dbReference>
<keyword evidence="3" id="KW-1185">Reference proteome</keyword>
<accession>A0AA38H7R8</accession>
<evidence type="ECO:0000256" key="1">
    <source>
        <dbReference type="SAM" id="MobiDB-lite"/>
    </source>
</evidence>
<dbReference type="GeneID" id="77729348"/>
<dbReference type="Pfam" id="PF04119">
    <property type="entry name" value="HSP9_HSP12"/>
    <property type="match status" value="1"/>
</dbReference>
<protein>
    <submittedName>
        <fullName evidence="2">Heat shock protein 9/12-domain-containing protein</fullName>
    </submittedName>
</protein>